<sequence>MRLRVVKKISVGFGVVDGVWVSRSIYRAWTLELSSTPAKKLVQIPSKESTRPGCRDMSSIKHGQRLDSA</sequence>
<dbReference type="AlphaFoldDB" id="A0AAV1RWX0"/>
<keyword evidence="3" id="KW-1185">Reference proteome</keyword>
<reference evidence="2 3" key="1">
    <citation type="submission" date="2024-01" db="EMBL/GenBank/DDBJ databases">
        <authorList>
            <person name="Waweru B."/>
        </authorList>
    </citation>
    <scope>NUCLEOTIDE SEQUENCE [LARGE SCALE GENOMIC DNA]</scope>
</reference>
<protein>
    <submittedName>
        <fullName evidence="2">Uncharacterized protein</fullName>
    </submittedName>
</protein>
<dbReference type="Proteomes" id="UP001314170">
    <property type="component" value="Unassembled WGS sequence"/>
</dbReference>
<accession>A0AAV1RWX0</accession>
<evidence type="ECO:0000313" key="3">
    <source>
        <dbReference type="Proteomes" id="UP001314170"/>
    </source>
</evidence>
<dbReference type="EMBL" id="CAWUPB010001160">
    <property type="protein sequence ID" value="CAK7341467.1"/>
    <property type="molecule type" value="Genomic_DNA"/>
</dbReference>
<evidence type="ECO:0000256" key="1">
    <source>
        <dbReference type="SAM" id="MobiDB-lite"/>
    </source>
</evidence>
<name>A0AAV1RWX0_9ROSI</name>
<comment type="caution">
    <text evidence="2">The sequence shown here is derived from an EMBL/GenBank/DDBJ whole genome shotgun (WGS) entry which is preliminary data.</text>
</comment>
<gene>
    <name evidence="2" type="ORF">DCAF_LOCUS16299</name>
</gene>
<proteinExistence type="predicted"/>
<organism evidence="2 3">
    <name type="scientific">Dovyalis caffra</name>
    <dbReference type="NCBI Taxonomy" id="77055"/>
    <lineage>
        <taxon>Eukaryota</taxon>
        <taxon>Viridiplantae</taxon>
        <taxon>Streptophyta</taxon>
        <taxon>Embryophyta</taxon>
        <taxon>Tracheophyta</taxon>
        <taxon>Spermatophyta</taxon>
        <taxon>Magnoliopsida</taxon>
        <taxon>eudicotyledons</taxon>
        <taxon>Gunneridae</taxon>
        <taxon>Pentapetalae</taxon>
        <taxon>rosids</taxon>
        <taxon>fabids</taxon>
        <taxon>Malpighiales</taxon>
        <taxon>Salicaceae</taxon>
        <taxon>Flacourtieae</taxon>
        <taxon>Dovyalis</taxon>
    </lineage>
</organism>
<feature type="region of interest" description="Disordered" evidence="1">
    <location>
        <begin position="44"/>
        <end position="69"/>
    </location>
</feature>
<evidence type="ECO:0000313" key="2">
    <source>
        <dbReference type="EMBL" id="CAK7341467.1"/>
    </source>
</evidence>